<evidence type="ECO:0000256" key="1">
    <source>
        <dbReference type="SAM" id="MobiDB-lite"/>
    </source>
</evidence>
<proteinExistence type="predicted"/>
<feature type="transmembrane region" description="Helical" evidence="2">
    <location>
        <begin position="132"/>
        <end position="152"/>
    </location>
</feature>
<feature type="compositionally biased region" description="Basic and acidic residues" evidence="1">
    <location>
        <begin position="7"/>
        <end position="17"/>
    </location>
</feature>
<reference evidence="3" key="1">
    <citation type="submission" date="2020-07" db="EMBL/GenBank/DDBJ databases">
        <authorList>
            <person name="Tarantini F.S."/>
            <person name="Hong K.W."/>
            <person name="Chan K.G."/>
        </authorList>
    </citation>
    <scope>NUCLEOTIDE SEQUENCE</scope>
    <source>
        <strain evidence="3">32-07</strain>
    </source>
</reference>
<evidence type="ECO:0000256" key="2">
    <source>
        <dbReference type="SAM" id="Phobius"/>
    </source>
</evidence>
<dbReference type="EMBL" id="CP059572">
    <property type="protein sequence ID" value="QXJ23427.1"/>
    <property type="molecule type" value="Genomic_DNA"/>
</dbReference>
<name>A0ABX8R139_9ACTN</name>
<keyword evidence="2" id="KW-1133">Transmembrane helix</keyword>
<feature type="transmembrane region" description="Helical" evidence="2">
    <location>
        <begin position="219"/>
        <end position="244"/>
    </location>
</feature>
<keyword evidence="2" id="KW-0812">Transmembrane</keyword>
<accession>A0ABX8R139</accession>
<organism evidence="3 4">
    <name type="scientific">Actinomadura graeca</name>
    <dbReference type="NCBI Taxonomy" id="2750812"/>
    <lineage>
        <taxon>Bacteria</taxon>
        <taxon>Bacillati</taxon>
        <taxon>Actinomycetota</taxon>
        <taxon>Actinomycetes</taxon>
        <taxon>Streptosporangiales</taxon>
        <taxon>Thermomonosporaceae</taxon>
        <taxon>Actinomadura</taxon>
    </lineage>
</organism>
<protein>
    <submittedName>
        <fullName evidence="3">Uncharacterized protein</fullName>
    </submittedName>
</protein>
<evidence type="ECO:0000313" key="3">
    <source>
        <dbReference type="EMBL" id="QXJ23427.1"/>
    </source>
</evidence>
<dbReference type="Proteomes" id="UP001049518">
    <property type="component" value="Chromosome"/>
</dbReference>
<dbReference type="RefSeq" id="WP_231329116.1">
    <property type="nucleotide sequence ID" value="NZ_CP059572.1"/>
</dbReference>
<evidence type="ECO:0000313" key="4">
    <source>
        <dbReference type="Proteomes" id="UP001049518"/>
    </source>
</evidence>
<feature type="transmembrane region" description="Helical" evidence="2">
    <location>
        <begin position="172"/>
        <end position="198"/>
    </location>
</feature>
<gene>
    <name evidence="3" type="ORF">AGRA3207_004575</name>
</gene>
<feature type="transmembrane region" description="Helical" evidence="2">
    <location>
        <begin position="256"/>
        <end position="275"/>
    </location>
</feature>
<keyword evidence="2" id="KW-0472">Membrane</keyword>
<feature type="region of interest" description="Disordered" evidence="1">
    <location>
        <begin position="1"/>
        <end position="29"/>
    </location>
</feature>
<sequence>MPPESAKQPRDRHEEPISGRIVPSSSHHTCTHGCDCWKKGFQDYIDRSPEREPHETDNQEAHALLVARNRAIRDVRRRRGELAAARHSVISGHGALQERMNRMRSLTGRRVLPGLAERHSAEGSREEPRPPFWLRVVHWPVVISAGLFDLWYFMQIFQLISLGNRSASLLDIIVTALPGLVLAVGLVVSGHLVGAPLYRAMRRHEALQEQRRGLKRWICGLWPWPMRLALPMTLIFITGLWGAFRAIEANGGQAKVSMQMVGLLVMALAVTAIVIKAAAYDPVAEGRGDARRDLLLVRVRLGWYRRQAHRKLAECRRSWSDLCALRDEVVAQVRGRYGEAYEFITYARGMHGKAGQLPPSFATMAAFEPDPESLAGRVESDFQAVDQPPPEFADLREVQRVILKYDPESMAEELARLTGEADSQLTVTSALSGEAAR</sequence>
<keyword evidence="4" id="KW-1185">Reference proteome</keyword>